<dbReference type="PANTHER" id="PTHR12271:SF127">
    <property type="entry name" value="SPECKLE TARGETED PIP5K1A-REGULATED POLY(A) POLYMERASE"/>
    <property type="match status" value="1"/>
</dbReference>
<reference evidence="17 18" key="1">
    <citation type="journal article" date="2014" name="Nat. Commun.">
        <title>Molecular traces of alternative social organization in a termite genome.</title>
        <authorList>
            <person name="Terrapon N."/>
            <person name="Li C."/>
            <person name="Robertson H.M."/>
            <person name="Ji L."/>
            <person name="Meng X."/>
            <person name="Booth W."/>
            <person name="Chen Z."/>
            <person name="Childers C.P."/>
            <person name="Glastad K.M."/>
            <person name="Gokhale K."/>
            <person name="Gowin J."/>
            <person name="Gronenberg W."/>
            <person name="Hermansen R.A."/>
            <person name="Hu H."/>
            <person name="Hunt B.G."/>
            <person name="Huylmans A.K."/>
            <person name="Khalil S.M."/>
            <person name="Mitchell R.D."/>
            <person name="Munoz-Torres M.C."/>
            <person name="Mustard J.A."/>
            <person name="Pan H."/>
            <person name="Reese J.T."/>
            <person name="Scharf M.E."/>
            <person name="Sun F."/>
            <person name="Vogel H."/>
            <person name="Xiao J."/>
            <person name="Yang W."/>
            <person name="Yang Z."/>
            <person name="Yang Z."/>
            <person name="Zhou J."/>
            <person name="Zhu J."/>
            <person name="Brent C.S."/>
            <person name="Elsik C.G."/>
            <person name="Goodisman M.A."/>
            <person name="Liberles D.A."/>
            <person name="Roe R.M."/>
            <person name="Vargo E.L."/>
            <person name="Vilcinskas A."/>
            <person name="Wang J."/>
            <person name="Bornberg-Bauer E."/>
            <person name="Korb J."/>
            <person name="Zhang G."/>
            <person name="Liebig J."/>
        </authorList>
    </citation>
    <scope>NUCLEOTIDE SEQUENCE [LARGE SCALE GENOMIC DNA]</scope>
    <source>
        <tissue evidence="17">Whole organism</tissue>
    </source>
</reference>
<evidence type="ECO:0000256" key="2">
    <source>
        <dbReference type="ARBA" id="ARBA00001946"/>
    </source>
</evidence>
<dbReference type="InterPro" id="IPR002058">
    <property type="entry name" value="PAP_assoc"/>
</dbReference>
<dbReference type="InterPro" id="IPR013087">
    <property type="entry name" value="Znf_C2H2_type"/>
</dbReference>
<evidence type="ECO:0000256" key="10">
    <source>
        <dbReference type="ARBA" id="ARBA00022842"/>
    </source>
</evidence>
<dbReference type="GO" id="GO:0005524">
    <property type="term" value="F:ATP binding"/>
    <property type="evidence" value="ECO:0007669"/>
    <property type="project" value="UniProtKB-KW"/>
</dbReference>
<accession>A0A067RPP6</accession>
<dbReference type="InterPro" id="IPR000504">
    <property type="entry name" value="RRM_dom"/>
</dbReference>
<dbReference type="EC" id="2.7.7.52" evidence="3"/>
<evidence type="ECO:0000256" key="4">
    <source>
        <dbReference type="ARBA" id="ARBA00021679"/>
    </source>
</evidence>
<keyword evidence="9" id="KW-0067">ATP-binding</keyword>
<keyword evidence="10" id="KW-0460">Magnesium</keyword>
<comment type="cofactor">
    <cofactor evidence="1">
        <name>Mn(2+)</name>
        <dbReference type="ChEBI" id="CHEBI:29035"/>
    </cofactor>
</comment>
<dbReference type="Pfam" id="PF12874">
    <property type="entry name" value="zf-met"/>
    <property type="match status" value="1"/>
</dbReference>
<dbReference type="SMART" id="SM00360">
    <property type="entry name" value="RRM"/>
    <property type="match status" value="1"/>
</dbReference>
<evidence type="ECO:0000259" key="16">
    <source>
        <dbReference type="PROSITE" id="PS50102"/>
    </source>
</evidence>
<dbReference type="PANTHER" id="PTHR12271">
    <property type="entry name" value="POLY A POLYMERASE CID PAP -RELATED"/>
    <property type="match status" value="1"/>
</dbReference>
<dbReference type="GO" id="GO:0046872">
    <property type="term" value="F:metal ion binding"/>
    <property type="evidence" value="ECO:0007669"/>
    <property type="project" value="UniProtKB-KW"/>
</dbReference>
<dbReference type="EMBL" id="KK852498">
    <property type="protein sequence ID" value="KDR22595.1"/>
    <property type="molecule type" value="Genomic_DNA"/>
</dbReference>
<evidence type="ECO:0000313" key="17">
    <source>
        <dbReference type="EMBL" id="KDR22595.1"/>
    </source>
</evidence>
<evidence type="ECO:0000256" key="6">
    <source>
        <dbReference type="ARBA" id="ARBA00022695"/>
    </source>
</evidence>
<dbReference type="eggNOG" id="KOG2277">
    <property type="taxonomic scope" value="Eukaryota"/>
</dbReference>
<evidence type="ECO:0000256" key="15">
    <source>
        <dbReference type="PROSITE-ProRule" id="PRU00176"/>
    </source>
</evidence>
<keyword evidence="5" id="KW-0808">Transferase</keyword>
<dbReference type="Gene3D" id="1.10.1410.10">
    <property type="match status" value="1"/>
</dbReference>
<dbReference type="InParanoid" id="A0A067RPP6"/>
<dbReference type="Proteomes" id="UP000027135">
    <property type="component" value="Unassembled WGS sequence"/>
</dbReference>
<evidence type="ECO:0000256" key="7">
    <source>
        <dbReference type="ARBA" id="ARBA00022723"/>
    </source>
</evidence>
<evidence type="ECO:0000256" key="1">
    <source>
        <dbReference type="ARBA" id="ARBA00001936"/>
    </source>
</evidence>
<dbReference type="SUPFAM" id="SSF81301">
    <property type="entry name" value="Nucleotidyltransferase"/>
    <property type="match status" value="1"/>
</dbReference>
<dbReference type="CDD" id="cd05402">
    <property type="entry name" value="NT_PAP_TUTase"/>
    <property type="match status" value="1"/>
</dbReference>
<dbReference type="OMA" id="IKYWARH"/>
<protein>
    <recommendedName>
        <fullName evidence="4">Speckle targeted PIP5K1A-regulated poly(A) polymerase</fullName>
        <ecNumber evidence="3">2.7.7.52</ecNumber>
    </recommendedName>
    <alternativeName>
        <fullName evidence="12">RNA-binding motif protein 21</fullName>
    </alternativeName>
    <alternativeName>
        <fullName evidence="13">U6 snRNA-specific terminal uridylyltransferase 1</fullName>
    </alternativeName>
</protein>
<dbReference type="InterPro" id="IPR054708">
    <property type="entry name" value="MTPAP-like_central"/>
</dbReference>
<keyword evidence="7" id="KW-0479">Metal-binding</keyword>
<proteinExistence type="predicted"/>
<dbReference type="InterPro" id="IPR012677">
    <property type="entry name" value="Nucleotide-bd_a/b_plait_sf"/>
</dbReference>
<evidence type="ECO:0000256" key="5">
    <source>
        <dbReference type="ARBA" id="ARBA00022679"/>
    </source>
</evidence>
<dbReference type="Pfam" id="PF03828">
    <property type="entry name" value="PAP_assoc"/>
    <property type="match status" value="1"/>
</dbReference>
<dbReference type="InterPro" id="IPR043519">
    <property type="entry name" value="NT_sf"/>
</dbReference>
<dbReference type="Gene3D" id="3.30.460.10">
    <property type="entry name" value="Beta Polymerase, domain 2"/>
    <property type="match status" value="1"/>
</dbReference>
<name>A0A067RPP6_ZOONE</name>
<feature type="domain" description="RRM" evidence="16">
    <location>
        <begin position="45"/>
        <end position="115"/>
    </location>
</feature>
<evidence type="ECO:0000256" key="3">
    <source>
        <dbReference type="ARBA" id="ARBA00012472"/>
    </source>
</evidence>
<dbReference type="PROSITE" id="PS50102">
    <property type="entry name" value="RRM"/>
    <property type="match status" value="1"/>
</dbReference>
<evidence type="ECO:0000256" key="14">
    <source>
        <dbReference type="ARBA" id="ARBA00049105"/>
    </source>
</evidence>
<dbReference type="Gene3D" id="3.30.160.60">
    <property type="entry name" value="Classic Zinc Finger"/>
    <property type="match status" value="1"/>
</dbReference>
<organism evidence="17 18">
    <name type="scientific">Zootermopsis nevadensis</name>
    <name type="common">Dampwood termite</name>
    <dbReference type="NCBI Taxonomy" id="136037"/>
    <lineage>
        <taxon>Eukaryota</taxon>
        <taxon>Metazoa</taxon>
        <taxon>Ecdysozoa</taxon>
        <taxon>Arthropoda</taxon>
        <taxon>Hexapoda</taxon>
        <taxon>Insecta</taxon>
        <taxon>Pterygota</taxon>
        <taxon>Neoptera</taxon>
        <taxon>Polyneoptera</taxon>
        <taxon>Dictyoptera</taxon>
        <taxon>Blattodea</taxon>
        <taxon>Blattoidea</taxon>
        <taxon>Termitoidae</taxon>
        <taxon>Termopsidae</taxon>
        <taxon>Zootermopsis</taxon>
    </lineage>
</organism>
<dbReference type="STRING" id="136037.A0A067RPP6"/>
<evidence type="ECO:0000256" key="13">
    <source>
        <dbReference type="ARBA" id="ARBA00033036"/>
    </source>
</evidence>
<evidence type="ECO:0000256" key="12">
    <source>
        <dbReference type="ARBA" id="ARBA00030790"/>
    </source>
</evidence>
<evidence type="ECO:0000256" key="11">
    <source>
        <dbReference type="ARBA" id="ARBA00022884"/>
    </source>
</evidence>
<evidence type="ECO:0000313" key="18">
    <source>
        <dbReference type="Proteomes" id="UP000027135"/>
    </source>
</evidence>
<gene>
    <name evidence="17" type="ORF">L798_12725</name>
</gene>
<dbReference type="Pfam" id="PF22600">
    <property type="entry name" value="MTPAP-like_central"/>
    <property type="match status" value="1"/>
</dbReference>
<keyword evidence="8" id="KW-0547">Nucleotide-binding</keyword>
<dbReference type="GO" id="GO:0003723">
    <property type="term" value="F:RNA binding"/>
    <property type="evidence" value="ECO:0007669"/>
    <property type="project" value="UniProtKB-UniRule"/>
</dbReference>
<dbReference type="GO" id="GO:1990817">
    <property type="term" value="F:poly(A) RNA polymerase activity"/>
    <property type="evidence" value="ECO:0007669"/>
    <property type="project" value="TreeGrafter"/>
</dbReference>
<keyword evidence="11 15" id="KW-0694">RNA-binding</keyword>
<comment type="catalytic activity">
    <reaction evidence="14">
        <text>RNA(n) + UTP = RNA(n)-3'-uridine ribonucleotide + diphosphate</text>
        <dbReference type="Rhea" id="RHEA:14785"/>
        <dbReference type="Rhea" id="RHEA-COMP:14527"/>
        <dbReference type="Rhea" id="RHEA-COMP:17348"/>
        <dbReference type="ChEBI" id="CHEBI:33019"/>
        <dbReference type="ChEBI" id="CHEBI:46398"/>
        <dbReference type="ChEBI" id="CHEBI:140395"/>
        <dbReference type="ChEBI" id="CHEBI:173116"/>
        <dbReference type="EC" id="2.7.7.52"/>
    </reaction>
</comment>
<evidence type="ECO:0000256" key="8">
    <source>
        <dbReference type="ARBA" id="ARBA00022741"/>
    </source>
</evidence>
<evidence type="ECO:0000256" key="9">
    <source>
        <dbReference type="ARBA" id="ARBA00022840"/>
    </source>
</evidence>
<dbReference type="SUPFAM" id="SSF54928">
    <property type="entry name" value="RNA-binding domain, RBD"/>
    <property type="match status" value="1"/>
</dbReference>
<dbReference type="InterPro" id="IPR035979">
    <property type="entry name" value="RBD_domain_sf"/>
</dbReference>
<keyword evidence="6" id="KW-0548">Nucleotidyltransferase</keyword>
<comment type="cofactor">
    <cofactor evidence="2">
        <name>Mg(2+)</name>
        <dbReference type="ChEBI" id="CHEBI:18420"/>
    </cofactor>
</comment>
<dbReference type="GO" id="GO:0031123">
    <property type="term" value="P:RNA 3'-end processing"/>
    <property type="evidence" value="ECO:0007669"/>
    <property type="project" value="TreeGrafter"/>
</dbReference>
<keyword evidence="18" id="KW-1185">Reference proteome</keyword>
<sequence>MQNSTRCEICKVDTPDKESLARHILGKKHLRKLQHLQQKKDAEETGIYVTGFPKQTDQVELQTFFGQFGPIKKFVFGYNGRFAIIQFCERESVEMCVSRILHFSRHRLRVKRQKVQDPPVKSPPPPEVVASEGLNHTRVTEALSSCKGDFQSQFSVLLNEIHVSDYSKYALVCEHLEATLSVSFPGCKAHPFGSAVTGLAFKGSDLDVFMDLNVAPAVFVGASAGASIPESQIIGVNRMKKFLQWNSDLYSNIFAIPKAKTPIVKFFHKPTKISCDLSFKNALGVSNSALIRFYLSVDPRIKPFLIVIKYWAGRNDLSGNGKISSYALAMIALFYLQQLEHPVIPTIAALQEGVNEKLIIDGWECSINTNISAPNNNTMSVPELLCGFFKFCSKFGYGLNVMCPLTGTSIPKSSFQTPQALPEAMHRYKDYMSNSDSDTVGLKVDSVICIQDPFELRHNIAAGMSPKALENFKKRCGSAALAYDKLSSVDAKTPGFLKKLLRQRTIPSEFLCHITIKLDNYVVHKVPENVDSRQHESTLNAGNELRKRWFKSVLEILIQIFKDVMKFDVHIEESEHSNSKIQKLDGQSNISEASNNVGVKVIRCCGYYELWVGRRSVYKKLRFPEKLGKIARERMVSEYLYERLKRQASKRDSLVSFCCVFKPKQEPTRVLIELSDIKSHKKNFKVLSAFLQERLPAWIGKCMMYQQNEQQVDEKVV</sequence>
<dbReference type="SUPFAM" id="SSF81631">
    <property type="entry name" value="PAP/OAS1 substrate-binding domain"/>
    <property type="match status" value="1"/>
</dbReference>
<dbReference type="OrthoDB" id="407432at2759"/>
<dbReference type="Pfam" id="PF00076">
    <property type="entry name" value="RRM_1"/>
    <property type="match status" value="1"/>
</dbReference>
<dbReference type="Gene3D" id="3.30.70.330">
    <property type="match status" value="1"/>
</dbReference>
<dbReference type="AlphaFoldDB" id="A0A067RPP6"/>
<dbReference type="GO" id="GO:0050265">
    <property type="term" value="F:RNA uridylyltransferase activity"/>
    <property type="evidence" value="ECO:0007669"/>
    <property type="project" value="UniProtKB-EC"/>
</dbReference>